<dbReference type="Pfam" id="PF13561">
    <property type="entry name" value="adh_short_C2"/>
    <property type="match status" value="1"/>
</dbReference>
<dbReference type="PANTHER" id="PTHR48107:SF7">
    <property type="entry name" value="RE15974P"/>
    <property type="match status" value="1"/>
</dbReference>
<reference evidence="5 6" key="1">
    <citation type="journal article" date="2016" name="Nat. Commun.">
        <title>Ectomycorrhizal ecology is imprinted in the genome of the dominant symbiotic fungus Cenococcum geophilum.</title>
        <authorList>
            <consortium name="DOE Joint Genome Institute"/>
            <person name="Peter M."/>
            <person name="Kohler A."/>
            <person name="Ohm R.A."/>
            <person name="Kuo A."/>
            <person name="Krutzmann J."/>
            <person name="Morin E."/>
            <person name="Arend M."/>
            <person name="Barry K.W."/>
            <person name="Binder M."/>
            <person name="Choi C."/>
            <person name="Clum A."/>
            <person name="Copeland A."/>
            <person name="Grisel N."/>
            <person name="Haridas S."/>
            <person name="Kipfer T."/>
            <person name="LaButti K."/>
            <person name="Lindquist E."/>
            <person name="Lipzen A."/>
            <person name="Maire R."/>
            <person name="Meier B."/>
            <person name="Mihaltcheva S."/>
            <person name="Molinier V."/>
            <person name="Murat C."/>
            <person name="Poggeler S."/>
            <person name="Quandt C.A."/>
            <person name="Sperisen C."/>
            <person name="Tritt A."/>
            <person name="Tisserant E."/>
            <person name="Crous P.W."/>
            <person name="Henrissat B."/>
            <person name="Nehls U."/>
            <person name="Egli S."/>
            <person name="Spatafora J.W."/>
            <person name="Grigoriev I.V."/>
            <person name="Martin F.M."/>
        </authorList>
    </citation>
    <scope>NUCLEOTIDE SEQUENCE [LARGE SCALE GENOMIC DNA]</scope>
    <source>
        <strain evidence="5 6">CBS 207.34</strain>
    </source>
</reference>
<protein>
    <submittedName>
        <fullName evidence="5">NAD(P)-binding protein</fullName>
    </submittedName>
</protein>
<dbReference type="Gene3D" id="3.40.50.720">
    <property type="entry name" value="NAD(P)-binding Rossmann-like Domain"/>
    <property type="match status" value="1"/>
</dbReference>
<dbReference type="Proteomes" id="UP000250140">
    <property type="component" value="Unassembled WGS sequence"/>
</dbReference>
<dbReference type="SUPFAM" id="SSF51735">
    <property type="entry name" value="NAD(P)-binding Rossmann-fold domains"/>
    <property type="match status" value="1"/>
</dbReference>
<keyword evidence="6" id="KW-1185">Reference proteome</keyword>
<dbReference type="GO" id="GO:0016614">
    <property type="term" value="F:oxidoreductase activity, acting on CH-OH group of donors"/>
    <property type="evidence" value="ECO:0007669"/>
    <property type="project" value="UniProtKB-ARBA"/>
</dbReference>
<proteinExistence type="inferred from homology"/>
<keyword evidence="3" id="KW-0560">Oxidoreductase</keyword>
<name>A0A8E2F8P2_9PEZI</name>
<keyword evidence="2" id="KW-0521">NADP</keyword>
<comment type="similarity">
    <text evidence="1">Belongs to the short-chain dehydrogenases/reductases (SDR) family.</text>
</comment>
<dbReference type="SMART" id="SM00822">
    <property type="entry name" value="PKS_KR"/>
    <property type="match status" value="1"/>
</dbReference>
<organism evidence="5 6">
    <name type="scientific">Glonium stellatum</name>
    <dbReference type="NCBI Taxonomy" id="574774"/>
    <lineage>
        <taxon>Eukaryota</taxon>
        <taxon>Fungi</taxon>
        <taxon>Dikarya</taxon>
        <taxon>Ascomycota</taxon>
        <taxon>Pezizomycotina</taxon>
        <taxon>Dothideomycetes</taxon>
        <taxon>Pleosporomycetidae</taxon>
        <taxon>Gloniales</taxon>
        <taxon>Gloniaceae</taxon>
        <taxon>Glonium</taxon>
    </lineage>
</organism>
<evidence type="ECO:0000259" key="4">
    <source>
        <dbReference type="SMART" id="SM00822"/>
    </source>
</evidence>
<dbReference type="InterPro" id="IPR036291">
    <property type="entry name" value="NAD(P)-bd_dom_sf"/>
</dbReference>
<accession>A0A8E2F8P2</accession>
<gene>
    <name evidence="5" type="ORF">AOQ84DRAFT_312962</name>
</gene>
<dbReference type="PRINTS" id="PR00080">
    <property type="entry name" value="SDRFAMILY"/>
</dbReference>
<dbReference type="InterPro" id="IPR020904">
    <property type="entry name" value="Sc_DH/Rdtase_CS"/>
</dbReference>
<evidence type="ECO:0000313" key="6">
    <source>
        <dbReference type="Proteomes" id="UP000250140"/>
    </source>
</evidence>
<evidence type="ECO:0000256" key="2">
    <source>
        <dbReference type="ARBA" id="ARBA00022857"/>
    </source>
</evidence>
<dbReference type="InterPro" id="IPR057326">
    <property type="entry name" value="KR_dom"/>
</dbReference>
<dbReference type="PANTHER" id="PTHR48107">
    <property type="entry name" value="NADPH-DEPENDENT ALDEHYDE REDUCTASE-LIKE PROTEIN, CHLOROPLASTIC-RELATED"/>
    <property type="match status" value="1"/>
</dbReference>
<evidence type="ECO:0000256" key="1">
    <source>
        <dbReference type="ARBA" id="ARBA00006484"/>
    </source>
</evidence>
<evidence type="ECO:0000313" key="5">
    <source>
        <dbReference type="EMBL" id="OCL11983.1"/>
    </source>
</evidence>
<dbReference type="FunFam" id="3.40.50.720:FF:000374">
    <property type="entry name" value="3-oxoacyl-(Acyl-carrier-protein) reductase"/>
    <property type="match status" value="1"/>
</dbReference>
<dbReference type="EMBL" id="KV748950">
    <property type="protein sequence ID" value="OCL11983.1"/>
    <property type="molecule type" value="Genomic_DNA"/>
</dbReference>
<dbReference type="PRINTS" id="PR00081">
    <property type="entry name" value="GDHRDH"/>
</dbReference>
<dbReference type="PROSITE" id="PS00061">
    <property type="entry name" value="ADH_SHORT"/>
    <property type="match status" value="1"/>
</dbReference>
<sequence length="261" mass="27312">MELQPANVHLTLLGKVAIVTGASRGIGAGIALDLAKRGANVTIVYTSEKSGKPADALISEIHSMGTGAKAIKVQADLRQIEAPEKVVSATLSAFGNSIDILVNNAGVELVKPILEVSPEDFASVFDINVRGAYLMTKAVIPHLRAPGRVINISSVGARHGFAKFTVYAASKAALEGMTRGLAAELGALGHTVNAVEPGPVKSDMLEKIPKEIVEMQRAQTAVEHRIGNSEDIALVVGWLAEAQSRWISGQTISASGGYAMI</sequence>
<dbReference type="AlphaFoldDB" id="A0A8E2F8P2"/>
<dbReference type="InterPro" id="IPR002347">
    <property type="entry name" value="SDR_fam"/>
</dbReference>
<dbReference type="OrthoDB" id="47007at2759"/>
<evidence type="ECO:0000256" key="3">
    <source>
        <dbReference type="ARBA" id="ARBA00023002"/>
    </source>
</evidence>
<feature type="domain" description="Ketoreductase" evidence="4">
    <location>
        <begin position="15"/>
        <end position="203"/>
    </location>
</feature>